<protein>
    <submittedName>
        <fullName evidence="1">Uncharacterized protein</fullName>
    </submittedName>
</protein>
<dbReference type="EMBL" id="UINC01187388">
    <property type="protein sequence ID" value="SVE00089.1"/>
    <property type="molecule type" value="Genomic_DNA"/>
</dbReference>
<sequence>VNKLPATTNIILLVTILIQTSCVGFQKGNAPLNRHNKCQAPLSQECSHATDLWQNTINSVVSANYPSEIGYYQSVIWEDDFNNAWVIKGHEIN</sequence>
<feature type="non-terminal residue" evidence="1">
    <location>
        <position position="93"/>
    </location>
</feature>
<feature type="non-terminal residue" evidence="1">
    <location>
        <position position="1"/>
    </location>
</feature>
<gene>
    <name evidence="1" type="ORF">METZ01_LOCUS452943</name>
</gene>
<reference evidence="1" key="1">
    <citation type="submission" date="2018-05" db="EMBL/GenBank/DDBJ databases">
        <authorList>
            <person name="Lanie J.A."/>
            <person name="Ng W.-L."/>
            <person name="Kazmierczak K.M."/>
            <person name="Andrzejewski T.M."/>
            <person name="Davidsen T.M."/>
            <person name="Wayne K.J."/>
            <person name="Tettelin H."/>
            <person name="Glass J.I."/>
            <person name="Rusch D."/>
            <person name="Podicherti R."/>
            <person name="Tsui H.-C.T."/>
            <person name="Winkler M.E."/>
        </authorList>
    </citation>
    <scope>NUCLEOTIDE SEQUENCE</scope>
</reference>
<evidence type="ECO:0000313" key="1">
    <source>
        <dbReference type="EMBL" id="SVE00089.1"/>
    </source>
</evidence>
<name>A0A382ZXN9_9ZZZZ</name>
<dbReference type="AlphaFoldDB" id="A0A382ZXN9"/>
<accession>A0A382ZXN9</accession>
<proteinExistence type="predicted"/>
<organism evidence="1">
    <name type="scientific">marine metagenome</name>
    <dbReference type="NCBI Taxonomy" id="408172"/>
    <lineage>
        <taxon>unclassified sequences</taxon>
        <taxon>metagenomes</taxon>
        <taxon>ecological metagenomes</taxon>
    </lineage>
</organism>